<evidence type="ECO:0000313" key="4">
    <source>
        <dbReference type="EMBL" id="MDA1387806.1"/>
    </source>
</evidence>
<dbReference type="PANTHER" id="PTHR43156:SF2">
    <property type="entry name" value="STAGE II SPORULATION PROTEIN E"/>
    <property type="match status" value="1"/>
</dbReference>
<dbReference type="Gene3D" id="3.60.40.10">
    <property type="entry name" value="PPM-type phosphatase domain"/>
    <property type="match status" value="1"/>
</dbReference>
<comment type="caution">
    <text evidence="4">The sequence shown here is derived from an EMBL/GenBank/DDBJ whole genome shotgun (WGS) entry which is preliminary data.</text>
</comment>
<dbReference type="Pfam" id="PF07228">
    <property type="entry name" value="SpoIIE"/>
    <property type="match status" value="1"/>
</dbReference>
<dbReference type="CDD" id="cd00130">
    <property type="entry name" value="PAS"/>
    <property type="match status" value="1"/>
</dbReference>
<dbReference type="Pfam" id="PF08448">
    <property type="entry name" value="PAS_4"/>
    <property type="match status" value="1"/>
</dbReference>
<dbReference type="InterPro" id="IPR001932">
    <property type="entry name" value="PPM-type_phosphatase-like_dom"/>
</dbReference>
<dbReference type="PANTHER" id="PTHR43156">
    <property type="entry name" value="STAGE II SPORULATION PROTEIN E-RELATED"/>
    <property type="match status" value="1"/>
</dbReference>
<dbReference type="InterPro" id="IPR035965">
    <property type="entry name" value="PAS-like_dom_sf"/>
</dbReference>
<accession>A0A9X3PPQ1</accession>
<sequence length="425" mass="46677">MDKTHGALSRSAMTGLDYEALFEAVPGPCAVLGPDLVIVEVNRAYLDVTDRTRENLLGRYIFDSFPENSADPESDEAEGLSASLDKVLQTREPDSMALQKYDLPVKGRPGVFEERWWLPVNTPVLGHDGEVRWIIIRVEDVTPFIRAILAGDWPSPGPSIEREAVETELYARALELQHLNQELRLAHMREHEMTVTLQRTMLMTPDIERHDDVAVRYLPADDSLTVSGDWYDLIDLPGGRFALTIGDVVGHGLQAAAVMGMLRSVLNAAVRTLERPAQALEVLGLYARSMEGALNTTSINALIDPDSRLITYSNAGHPPLVLVHPDGECELLNQVSDPPLGARPQHVPSSQAGHSYASGDTLVLYTDGLIERRGEDIDVGLERLTSSLARHSTHDPELLADLLMSDLGVGSGRARDDIALIILRL</sequence>
<feature type="domain" description="PAS" evidence="2">
    <location>
        <begin position="16"/>
        <end position="81"/>
    </location>
</feature>
<reference evidence="4" key="1">
    <citation type="submission" date="2022-12" db="EMBL/GenBank/DDBJ databases">
        <title>Gycomyces niveus sp.nov., a novel actinomycete isolated from soil in Shouguang.</title>
        <authorList>
            <person name="Yang X."/>
        </authorList>
    </citation>
    <scope>NUCLEOTIDE SEQUENCE</scope>
    <source>
        <strain evidence="4">DSM 44724</strain>
    </source>
</reference>
<keyword evidence="1" id="KW-0378">Hydrolase</keyword>
<dbReference type="InterPro" id="IPR036457">
    <property type="entry name" value="PPM-type-like_dom_sf"/>
</dbReference>
<dbReference type="EMBL" id="JAPZVQ010000019">
    <property type="protein sequence ID" value="MDA1387806.1"/>
    <property type="molecule type" value="Genomic_DNA"/>
</dbReference>
<dbReference type="RefSeq" id="WP_270124300.1">
    <property type="nucleotide sequence ID" value="NZ_BAAAOM010000002.1"/>
</dbReference>
<name>A0A9X3PPQ1_9ACTN</name>
<protein>
    <submittedName>
        <fullName evidence="5">Serine phosphatase RsbU (Regulator of sigma subunit)</fullName>
    </submittedName>
    <submittedName>
        <fullName evidence="4">SpoIIE family protein phosphatase</fullName>
    </submittedName>
</protein>
<evidence type="ECO:0000259" key="3">
    <source>
        <dbReference type="SMART" id="SM00331"/>
    </source>
</evidence>
<dbReference type="Proteomes" id="UP001145799">
    <property type="component" value="Unassembled WGS sequence"/>
</dbReference>
<dbReference type="SMART" id="SM00091">
    <property type="entry name" value="PAS"/>
    <property type="match status" value="1"/>
</dbReference>
<dbReference type="SUPFAM" id="SSF81606">
    <property type="entry name" value="PP2C-like"/>
    <property type="match status" value="1"/>
</dbReference>
<dbReference type="GO" id="GO:0016791">
    <property type="term" value="F:phosphatase activity"/>
    <property type="evidence" value="ECO:0007669"/>
    <property type="project" value="TreeGrafter"/>
</dbReference>
<dbReference type="InterPro" id="IPR000014">
    <property type="entry name" value="PAS"/>
</dbReference>
<evidence type="ECO:0000256" key="1">
    <source>
        <dbReference type="ARBA" id="ARBA00022801"/>
    </source>
</evidence>
<proteinExistence type="predicted"/>
<dbReference type="Proteomes" id="UP001183604">
    <property type="component" value="Unassembled WGS sequence"/>
</dbReference>
<dbReference type="EMBL" id="JAVDYD010000001">
    <property type="protein sequence ID" value="MDR7337439.1"/>
    <property type="molecule type" value="Genomic_DNA"/>
</dbReference>
<dbReference type="SMART" id="SM00331">
    <property type="entry name" value="PP2C_SIG"/>
    <property type="match status" value="1"/>
</dbReference>
<evidence type="ECO:0000313" key="6">
    <source>
        <dbReference type="Proteomes" id="UP001145799"/>
    </source>
</evidence>
<evidence type="ECO:0000313" key="5">
    <source>
        <dbReference type="EMBL" id="MDR7337439.1"/>
    </source>
</evidence>
<dbReference type="AlphaFoldDB" id="A0A9X3PPQ1"/>
<gene>
    <name evidence="5" type="ORF">J2S69_001158</name>
    <name evidence="4" type="ORF">O2L01_22630</name>
</gene>
<dbReference type="SUPFAM" id="SSF55785">
    <property type="entry name" value="PYP-like sensor domain (PAS domain)"/>
    <property type="match status" value="1"/>
</dbReference>
<evidence type="ECO:0000313" key="7">
    <source>
        <dbReference type="Proteomes" id="UP001183604"/>
    </source>
</evidence>
<dbReference type="InterPro" id="IPR052016">
    <property type="entry name" value="Bact_Sigma-Reg"/>
</dbReference>
<feature type="domain" description="PPM-type phosphatase" evidence="3">
    <location>
        <begin position="211"/>
        <end position="425"/>
    </location>
</feature>
<keyword evidence="7" id="KW-1185">Reference proteome</keyword>
<dbReference type="InterPro" id="IPR013656">
    <property type="entry name" value="PAS_4"/>
</dbReference>
<evidence type="ECO:0000259" key="2">
    <source>
        <dbReference type="SMART" id="SM00091"/>
    </source>
</evidence>
<dbReference type="Gene3D" id="3.30.450.20">
    <property type="entry name" value="PAS domain"/>
    <property type="match status" value="1"/>
</dbReference>
<organism evidence="4 6">
    <name type="scientific">Glycomyces lechevalierae</name>
    <dbReference type="NCBI Taxonomy" id="256034"/>
    <lineage>
        <taxon>Bacteria</taxon>
        <taxon>Bacillati</taxon>
        <taxon>Actinomycetota</taxon>
        <taxon>Actinomycetes</taxon>
        <taxon>Glycomycetales</taxon>
        <taxon>Glycomycetaceae</taxon>
        <taxon>Glycomyces</taxon>
    </lineage>
</organism>
<reference evidence="5 7" key="2">
    <citation type="submission" date="2023-07" db="EMBL/GenBank/DDBJ databases">
        <title>Sequencing the genomes of 1000 actinobacteria strains.</title>
        <authorList>
            <person name="Klenk H.-P."/>
        </authorList>
    </citation>
    <scope>NUCLEOTIDE SEQUENCE [LARGE SCALE GENOMIC DNA]</scope>
    <source>
        <strain evidence="5 7">DSM 44724</strain>
    </source>
</reference>